<name>A0ABT9MFY3_9DEIO</name>
<accession>A0ABT9MFY3</accession>
<evidence type="ECO:0000313" key="2">
    <source>
        <dbReference type="Proteomes" id="UP001232163"/>
    </source>
</evidence>
<dbReference type="Proteomes" id="UP001232163">
    <property type="component" value="Unassembled WGS sequence"/>
</dbReference>
<dbReference type="EMBL" id="JAURUR010000012">
    <property type="protein sequence ID" value="MDP9765513.1"/>
    <property type="molecule type" value="Genomic_DNA"/>
</dbReference>
<protein>
    <submittedName>
        <fullName evidence="1">Uncharacterized protein</fullName>
    </submittedName>
</protein>
<proteinExistence type="predicted"/>
<evidence type="ECO:0000313" key="1">
    <source>
        <dbReference type="EMBL" id="MDP9765513.1"/>
    </source>
</evidence>
<reference evidence="1 2" key="1">
    <citation type="submission" date="2023-07" db="EMBL/GenBank/DDBJ databases">
        <title>Genomic Encyclopedia of Type Strains, Phase IV (KMG-IV): sequencing the most valuable type-strain genomes for metagenomic binning, comparative biology and taxonomic classification.</title>
        <authorList>
            <person name="Goeker M."/>
        </authorList>
    </citation>
    <scope>NUCLEOTIDE SEQUENCE [LARGE SCALE GENOMIC DNA]</scope>
    <source>
        <strain evidence="1 2">NIO-1023</strain>
    </source>
</reference>
<comment type="caution">
    <text evidence="1">The sequence shown here is derived from an EMBL/GenBank/DDBJ whole genome shotgun (WGS) entry which is preliminary data.</text>
</comment>
<keyword evidence="2" id="KW-1185">Reference proteome</keyword>
<organism evidence="1 2">
    <name type="scientific">Deinococcus enclensis</name>
    <dbReference type="NCBI Taxonomy" id="1049582"/>
    <lineage>
        <taxon>Bacteria</taxon>
        <taxon>Thermotogati</taxon>
        <taxon>Deinococcota</taxon>
        <taxon>Deinococci</taxon>
        <taxon>Deinococcales</taxon>
        <taxon>Deinococcaceae</taxon>
        <taxon>Deinococcus</taxon>
    </lineage>
</organism>
<sequence length="83" mass="9238">MDDVLLGKGRPFAPDWYRCIRPDPTGDLQRLMALGFAPEVIVSRWLPEPRVSVVYRDRGGAVASACDENCPFPASDEQLSVLF</sequence>
<dbReference type="RefSeq" id="WP_307467650.1">
    <property type="nucleotide sequence ID" value="NZ_JAURUR010000012.1"/>
</dbReference>
<gene>
    <name evidence="1" type="ORF">QO006_002964</name>
</gene>